<organism evidence="2">
    <name type="scientific">Methanobacterium formicicum</name>
    <dbReference type="NCBI Taxonomy" id="2162"/>
    <lineage>
        <taxon>Archaea</taxon>
        <taxon>Methanobacteriati</taxon>
        <taxon>Methanobacteriota</taxon>
        <taxon>Methanomada group</taxon>
        <taxon>Methanobacteria</taxon>
        <taxon>Methanobacteriales</taxon>
        <taxon>Methanobacteriaceae</taxon>
        <taxon>Methanobacterium</taxon>
    </lineage>
</organism>
<dbReference type="Gene3D" id="3.30.2310.20">
    <property type="entry name" value="RelE-like"/>
    <property type="match status" value="1"/>
</dbReference>
<accession>A0A090I498</accession>
<evidence type="ECO:0008006" key="3">
    <source>
        <dbReference type="Google" id="ProtNLM"/>
    </source>
</evidence>
<evidence type="ECO:0000313" key="2">
    <source>
        <dbReference type="EMBL" id="CEA14178.1"/>
    </source>
</evidence>
<gene>
    <name evidence="2" type="ORF">DSM1535_1853</name>
</gene>
<dbReference type="InterPro" id="IPR007712">
    <property type="entry name" value="RelE/ParE_toxin"/>
</dbReference>
<protein>
    <recommendedName>
        <fullName evidence="3">Type II toxin-antitoxin system RelE/ParE family toxin</fullName>
    </recommendedName>
</protein>
<name>A0A090I498_METFO</name>
<dbReference type="AlphaFoldDB" id="A0A090I498"/>
<dbReference type="SUPFAM" id="SSF143011">
    <property type="entry name" value="RelE-like"/>
    <property type="match status" value="1"/>
</dbReference>
<dbReference type="InterPro" id="IPR035093">
    <property type="entry name" value="RelE/ParE_toxin_dom_sf"/>
</dbReference>
<dbReference type="PATRIC" id="fig|2162.9.peg.1905"/>
<keyword evidence="1" id="KW-1277">Toxin-antitoxin system</keyword>
<dbReference type="Pfam" id="PF05016">
    <property type="entry name" value="ParE_toxin"/>
    <property type="match status" value="1"/>
</dbReference>
<sequence>MKKFDLIIKNPYHYEVLKGDLHDARKAPVGDKYRIIFDIHEDEKSVIILLFGHRKDIYTKNELFKAFQKSKKRR</sequence>
<proteinExistence type="predicted"/>
<evidence type="ECO:0000256" key="1">
    <source>
        <dbReference type="ARBA" id="ARBA00022649"/>
    </source>
</evidence>
<dbReference type="KEGG" id="mfi:DSM1535_1853"/>
<dbReference type="EMBL" id="LN515531">
    <property type="protein sequence ID" value="CEA14178.1"/>
    <property type="molecule type" value="Genomic_DNA"/>
</dbReference>
<reference evidence="2" key="1">
    <citation type="submission" date="2014-08" db="EMBL/GenBank/DDBJ databases">
        <authorList>
            <person name="Wibberg D."/>
        </authorList>
    </citation>
    <scope>NUCLEOTIDE SEQUENCE</scope>
</reference>